<dbReference type="AlphaFoldDB" id="A0AA96VC62"/>
<feature type="transmembrane region" description="Helical" evidence="1">
    <location>
        <begin position="34"/>
        <end position="55"/>
    </location>
</feature>
<dbReference type="EMBL" id="CP118733">
    <property type="protein sequence ID" value="WNY46467.1"/>
    <property type="molecule type" value="Genomic_DNA"/>
</dbReference>
<sequence>MTEQLFILFFFGILLLVGGYFVPKPIWLRRLMMALGGLMAALPFLIFLYFMILFLSM</sequence>
<name>A0AA96VC62_9STRE</name>
<accession>A0AA96VC62</accession>
<protein>
    <submittedName>
        <fullName evidence="2">Uncharacterized protein</fullName>
    </submittedName>
</protein>
<dbReference type="KEGG" id="ssuv:PXH68_06105"/>
<evidence type="ECO:0000313" key="3">
    <source>
        <dbReference type="Proteomes" id="UP001304088"/>
    </source>
</evidence>
<keyword evidence="1" id="KW-0472">Membrane</keyword>
<keyword evidence="1" id="KW-1133">Transmembrane helix</keyword>
<proteinExistence type="predicted"/>
<reference evidence="2 3" key="1">
    <citation type="submission" date="2023-02" db="EMBL/GenBank/DDBJ databases">
        <title>Streptococcus sp. Genome Sequencing and Assembly.</title>
        <authorList>
            <person name="Shore S.M."/>
            <person name="Nicholson T.L."/>
        </authorList>
    </citation>
    <scope>NUCLEOTIDE SEQUENCE [LARGE SCALE GENOMIC DNA]</scope>
    <source>
        <strain evidence="2 3">29896</strain>
    </source>
</reference>
<evidence type="ECO:0000256" key="1">
    <source>
        <dbReference type="SAM" id="Phobius"/>
    </source>
</evidence>
<feature type="transmembrane region" description="Helical" evidence="1">
    <location>
        <begin position="6"/>
        <end position="22"/>
    </location>
</feature>
<dbReference type="RefSeq" id="WP_187321634.1">
    <property type="nucleotide sequence ID" value="NZ_CP118733.1"/>
</dbReference>
<keyword evidence="1" id="KW-0812">Transmembrane</keyword>
<organism evidence="2 3">
    <name type="scientific">Streptococcus suivaginalis</name>
    <dbReference type="NCBI Taxonomy" id="3028082"/>
    <lineage>
        <taxon>Bacteria</taxon>
        <taxon>Bacillati</taxon>
        <taxon>Bacillota</taxon>
        <taxon>Bacilli</taxon>
        <taxon>Lactobacillales</taxon>
        <taxon>Streptococcaceae</taxon>
        <taxon>Streptococcus</taxon>
    </lineage>
</organism>
<keyword evidence="3" id="KW-1185">Reference proteome</keyword>
<evidence type="ECO:0000313" key="2">
    <source>
        <dbReference type="EMBL" id="WNY46467.1"/>
    </source>
</evidence>
<dbReference type="Proteomes" id="UP001304088">
    <property type="component" value="Chromosome"/>
</dbReference>
<gene>
    <name evidence="2" type="ORF">PXH68_06105</name>
</gene>